<dbReference type="PANTHER" id="PTHR43148">
    <property type="entry name" value="GLYCERALDEHYDE-3-PHOSPHATE DEHYDROGENASE 2"/>
    <property type="match status" value="1"/>
</dbReference>
<dbReference type="Pfam" id="PF00044">
    <property type="entry name" value="Gp_dh_N"/>
    <property type="match status" value="1"/>
</dbReference>
<feature type="domain" description="Glyceraldehyde 3-phosphate dehydrogenase NAD(P) binding" evidence="3">
    <location>
        <begin position="13"/>
        <end position="195"/>
    </location>
</feature>
<comment type="caution">
    <text evidence="4">The sequence shown here is derived from an EMBL/GenBank/DDBJ whole genome shotgun (WGS) entry which is preliminary data.</text>
</comment>
<dbReference type="PROSITE" id="PS00071">
    <property type="entry name" value="GAPDH"/>
    <property type="match status" value="1"/>
</dbReference>
<dbReference type="SMART" id="SM00846">
    <property type="entry name" value="Gp_dh_N"/>
    <property type="match status" value="1"/>
</dbReference>
<reference evidence="4" key="2">
    <citation type="submission" date="2020-01" db="EMBL/GenBank/DDBJ databases">
        <authorList>
            <person name="Campanaro S."/>
        </authorList>
    </citation>
    <scope>NUCLEOTIDE SEQUENCE</scope>
    <source>
        <strain evidence="4">AS06rmzACSIP_7</strain>
    </source>
</reference>
<evidence type="ECO:0000256" key="2">
    <source>
        <dbReference type="RuleBase" id="RU000397"/>
    </source>
</evidence>
<dbReference type="SUPFAM" id="SSF55347">
    <property type="entry name" value="Glyceraldehyde-3-phosphate dehydrogenase-like, C-terminal domain"/>
    <property type="match status" value="1"/>
</dbReference>
<dbReference type="AlphaFoldDB" id="A0A971M3E0"/>
<dbReference type="PRINTS" id="PR00078">
    <property type="entry name" value="G3PDHDRGNASE"/>
</dbReference>
<evidence type="ECO:0000313" key="5">
    <source>
        <dbReference type="Proteomes" id="UP000777265"/>
    </source>
</evidence>
<dbReference type="GO" id="GO:0051287">
    <property type="term" value="F:NAD binding"/>
    <property type="evidence" value="ECO:0007669"/>
    <property type="project" value="InterPro"/>
</dbReference>
<keyword evidence="1" id="KW-0560">Oxidoreductase</keyword>
<dbReference type="Gene3D" id="3.30.360.10">
    <property type="entry name" value="Dihydrodipicolinate Reductase, domain 2"/>
    <property type="match status" value="1"/>
</dbReference>
<dbReference type="InterPro" id="IPR020831">
    <property type="entry name" value="GlycerAld/Erythrose_P_DH"/>
</dbReference>
<dbReference type="EMBL" id="JAAYEE010000043">
    <property type="protein sequence ID" value="NLW34376.1"/>
    <property type="molecule type" value="Genomic_DNA"/>
</dbReference>
<dbReference type="SUPFAM" id="SSF51735">
    <property type="entry name" value="NAD(P)-binding Rossmann-fold domains"/>
    <property type="match status" value="1"/>
</dbReference>
<reference evidence="4" key="1">
    <citation type="journal article" date="2020" name="Biotechnol. Biofuels">
        <title>New insights from the biogas microbiome by comprehensive genome-resolved metagenomics of nearly 1600 species originating from multiple anaerobic digesters.</title>
        <authorList>
            <person name="Campanaro S."/>
            <person name="Treu L."/>
            <person name="Rodriguez-R L.M."/>
            <person name="Kovalovszki A."/>
            <person name="Ziels R.M."/>
            <person name="Maus I."/>
            <person name="Zhu X."/>
            <person name="Kougias P.G."/>
            <person name="Basile A."/>
            <person name="Luo G."/>
            <person name="Schluter A."/>
            <person name="Konstantinidis K.T."/>
            <person name="Angelidaki I."/>
        </authorList>
    </citation>
    <scope>NUCLEOTIDE SEQUENCE</scope>
    <source>
        <strain evidence="4">AS06rmzACSIP_7</strain>
    </source>
</reference>
<accession>A0A971M3E0</accession>
<evidence type="ECO:0000256" key="1">
    <source>
        <dbReference type="ARBA" id="ARBA00023002"/>
    </source>
</evidence>
<organism evidence="4 5">
    <name type="scientific">Syntrophorhabdus aromaticivorans</name>
    <dbReference type="NCBI Taxonomy" id="328301"/>
    <lineage>
        <taxon>Bacteria</taxon>
        <taxon>Pseudomonadati</taxon>
        <taxon>Thermodesulfobacteriota</taxon>
        <taxon>Syntrophorhabdia</taxon>
        <taxon>Syntrophorhabdales</taxon>
        <taxon>Syntrophorhabdaceae</taxon>
        <taxon>Syntrophorhabdus</taxon>
    </lineage>
</organism>
<dbReference type="Proteomes" id="UP000777265">
    <property type="component" value="Unassembled WGS sequence"/>
</dbReference>
<evidence type="ECO:0000313" key="4">
    <source>
        <dbReference type="EMBL" id="NLW34376.1"/>
    </source>
</evidence>
<sequence>MAQAKVFENRPPVLGINSLGRIGKLTLWHHIGRKYFKEIVVNIGREAGTGLDSIARMIEKDATYGLLHRFLYGIKSERLIEVKDEKKGKLLIDGIPVTILREARNPVDIPWRDYGVDLVVECTGKFQDPTVAADDPKGSIRGHLVKGAKAVINSSAFKIKNKALSMPEDCVTLIYGINHPAFDHKKHQVVSAASCTTTGLAHMIKPLLENEQTNTILTASMSTVHAVTNSQNVLDSVPKAGEKDLRKNRSILNNIILTSTNAAAALSQVIPEVKNIGFMADSIRIPTNTLSLIILNATFQTKMNYGGAAAALNTEAINNIYRTAAENNPEPLLIYTTEQNVSTDLIGVNAAVIIEGQFNHTRTAFIPVDLSQIPDLPANVLQALPTKTMQVPVVHAKIFGWYDNEYGSYTNRMGDLSVHVHKSLL</sequence>
<dbReference type="InterPro" id="IPR020828">
    <property type="entry name" value="GlycerAld_3-P_DH_NAD(P)-bd"/>
</dbReference>
<comment type="similarity">
    <text evidence="2">Belongs to the glyceraldehyde-3-phosphate dehydrogenase family.</text>
</comment>
<dbReference type="InterPro" id="IPR020829">
    <property type="entry name" value="GlycerAld_3-P_DH_cat"/>
</dbReference>
<proteinExistence type="inferred from homology"/>
<gene>
    <name evidence="4" type="ORF">GXY80_02685</name>
</gene>
<dbReference type="Gene3D" id="3.40.50.720">
    <property type="entry name" value="NAD(P)-binding Rossmann-like Domain"/>
    <property type="match status" value="1"/>
</dbReference>
<dbReference type="Pfam" id="PF02800">
    <property type="entry name" value="Gp_dh_C"/>
    <property type="match status" value="1"/>
</dbReference>
<dbReference type="InterPro" id="IPR020830">
    <property type="entry name" value="GlycerAld_3-P_DH_AS"/>
</dbReference>
<name>A0A971M3E0_9BACT</name>
<protein>
    <submittedName>
        <fullName evidence="4">Glyceraldehyde-3-phosphate dehydrogenase</fullName>
    </submittedName>
</protein>
<dbReference type="GO" id="GO:0016620">
    <property type="term" value="F:oxidoreductase activity, acting on the aldehyde or oxo group of donors, NAD or NADP as acceptor"/>
    <property type="evidence" value="ECO:0007669"/>
    <property type="project" value="InterPro"/>
</dbReference>
<evidence type="ECO:0000259" key="3">
    <source>
        <dbReference type="SMART" id="SM00846"/>
    </source>
</evidence>
<dbReference type="InterPro" id="IPR036291">
    <property type="entry name" value="NAD(P)-bd_dom_sf"/>
</dbReference>